<protein>
    <submittedName>
        <fullName evidence="6">Uncharacterized protein</fullName>
    </submittedName>
</protein>
<proteinExistence type="predicted"/>
<gene>
    <name evidence="6" type="ORF">Syun_014428</name>
</gene>
<feature type="region of interest" description="Disordered" evidence="5">
    <location>
        <begin position="1"/>
        <end position="31"/>
    </location>
</feature>
<keyword evidence="7" id="KW-1185">Reference proteome</keyword>
<dbReference type="EMBL" id="JBBNAF010000006">
    <property type="protein sequence ID" value="KAK9135098.1"/>
    <property type="molecule type" value="Genomic_DNA"/>
</dbReference>
<comment type="subcellular location">
    <subcellularLocation>
        <location evidence="1">Golgi apparatus membrane</location>
        <topology evidence="1">Single-pass membrane protein</topology>
    </subcellularLocation>
</comment>
<reference evidence="6 7" key="1">
    <citation type="submission" date="2024-01" db="EMBL/GenBank/DDBJ databases">
        <title>Genome assemblies of Stephania.</title>
        <authorList>
            <person name="Yang L."/>
        </authorList>
    </citation>
    <scope>NUCLEOTIDE SEQUENCE [LARGE SCALE GENOMIC DNA]</scope>
    <source>
        <strain evidence="6">YNDBR</strain>
        <tissue evidence="6">Leaf</tissue>
    </source>
</reference>
<dbReference type="Proteomes" id="UP001420932">
    <property type="component" value="Unassembled WGS sequence"/>
</dbReference>
<evidence type="ECO:0000256" key="3">
    <source>
        <dbReference type="ARBA" id="ARBA00022989"/>
    </source>
</evidence>
<evidence type="ECO:0000256" key="1">
    <source>
        <dbReference type="ARBA" id="ARBA00004194"/>
    </source>
</evidence>
<evidence type="ECO:0000313" key="7">
    <source>
        <dbReference type="Proteomes" id="UP001420932"/>
    </source>
</evidence>
<organism evidence="6 7">
    <name type="scientific">Stephania yunnanensis</name>
    <dbReference type="NCBI Taxonomy" id="152371"/>
    <lineage>
        <taxon>Eukaryota</taxon>
        <taxon>Viridiplantae</taxon>
        <taxon>Streptophyta</taxon>
        <taxon>Embryophyta</taxon>
        <taxon>Tracheophyta</taxon>
        <taxon>Spermatophyta</taxon>
        <taxon>Magnoliopsida</taxon>
        <taxon>Ranunculales</taxon>
        <taxon>Menispermaceae</taxon>
        <taxon>Menispermoideae</taxon>
        <taxon>Cissampelideae</taxon>
        <taxon>Stephania</taxon>
    </lineage>
</organism>
<keyword evidence="2" id="KW-0812">Transmembrane</keyword>
<dbReference type="GO" id="GO:0000139">
    <property type="term" value="C:Golgi membrane"/>
    <property type="evidence" value="ECO:0007669"/>
    <property type="project" value="UniProtKB-SubCell"/>
</dbReference>
<dbReference type="InterPro" id="IPR006514">
    <property type="entry name" value="IRX15/GXM/AGM"/>
</dbReference>
<dbReference type="AlphaFoldDB" id="A0AAP0P8K2"/>
<evidence type="ECO:0000256" key="4">
    <source>
        <dbReference type="ARBA" id="ARBA00023136"/>
    </source>
</evidence>
<evidence type="ECO:0000256" key="2">
    <source>
        <dbReference type="ARBA" id="ARBA00022692"/>
    </source>
</evidence>
<keyword evidence="4" id="KW-0472">Membrane</keyword>
<dbReference type="Pfam" id="PF21729">
    <property type="entry name" value="IRX15_IRX15L_GXM"/>
    <property type="match status" value="1"/>
</dbReference>
<accession>A0AAP0P8K2</accession>
<comment type="caution">
    <text evidence="6">The sequence shown here is derived from an EMBL/GenBank/DDBJ whole genome shotgun (WGS) entry which is preliminary data.</text>
</comment>
<keyword evidence="3" id="KW-1133">Transmembrane helix</keyword>
<feature type="compositionally biased region" description="Low complexity" evidence="5">
    <location>
        <begin position="12"/>
        <end position="21"/>
    </location>
</feature>
<sequence>MSSNNAFHLATSSCSDSPLKPSSRRPLNHNGRNIFVDENEYYITLFEEHHLEIEAYDMQYTTKVKNKCKPVQNLLFS</sequence>
<evidence type="ECO:0000313" key="6">
    <source>
        <dbReference type="EMBL" id="KAK9135098.1"/>
    </source>
</evidence>
<dbReference type="GO" id="GO:0045492">
    <property type="term" value="P:xylan biosynthetic process"/>
    <property type="evidence" value="ECO:0007669"/>
    <property type="project" value="InterPro"/>
</dbReference>
<name>A0AAP0P8K2_9MAGN</name>
<evidence type="ECO:0000256" key="5">
    <source>
        <dbReference type="SAM" id="MobiDB-lite"/>
    </source>
</evidence>